<feature type="disulfide bond" evidence="5">
    <location>
        <begin position="78"/>
        <end position="88"/>
    </location>
</feature>
<dbReference type="Pfam" id="PF00530">
    <property type="entry name" value="SRCR"/>
    <property type="match status" value="3"/>
</dbReference>
<comment type="caution">
    <text evidence="7">The sequence shown here is derived from an EMBL/GenBank/DDBJ whole genome shotgun (WGS) entry which is preliminary data.</text>
</comment>
<dbReference type="PROSITE" id="PS00420">
    <property type="entry name" value="SRCR_1"/>
    <property type="match status" value="2"/>
</dbReference>
<dbReference type="AlphaFoldDB" id="A0A2G8KI41"/>
<dbReference type="InterPro" id="IPR036772">
    <property type="entry name" value="SRCR-like_dom_sf"/>
</dbReference>
<dbReference type="SMART" id="SM00202">
    <property type="entry name" value="SR"/>
    <property type="match status" value="3"/>
</dbReference>
<evidence type="ECO:0000259" key="6">
    <source>
        <dbReference type="PROSITE" id="PS50287"/>
    </source>
</evidence>
<comment type="caution">
    <text evidence="5">Lacks conserved residue(s) required for the propagation of feature annotation.</text>
</comment>
<feature type="disulfide bond" evidence="5">
    <location>
        <begin position="153"/>
        <end position="214"/>
    </location>
</feature>
<dbReference type="FunFam" id="3.10.250.10:FF:000032">
    <property type="entry name" value="Si:dkey-14d8.20"/>
    <property type="match status" value="1"/>
</dbReference>
<dbReference type="GO" id="GO:0016020">
    <property type="term" value="C:membrane"/>
    <property type="evidence" value="ECO:0007669"/>
    <property type="project" value="InterPro"/>
</dbReference>
<feature type="domain" description="SRCR" evidence="6">
    <location>
        <begin position="222"/>
        <end position="322"/>
    </location>
</feature>
<feature type="disulfide bond" evidence="5">
    <location>
        <begin position="247"/>
        <end position="311"/>
    </location>
</feature>
<gene>
    <name evidence="7" type="ORF">BSL78_15471</name>
</gene>
<evidence type="ECO:0000256" key="4">
    <source>
        <dbReference type="ARBA" id="ARBA00023180"/>
    </source>
</evidence>
<dbReference type="STRING" id="307972.A0A2G8KI41"/>
<name>A0A2G8KI41_STIJA</name>
<dbReference type="Proteomes" id="UP000230750">
    <property type="component" value="Unassembled WGS sequence"/>
</dbReference>
<feature type="domain" description="SRCR" evidence="6">
    <location>
        <begin position="115"/>
        <end position="215"/>
    </location>
</feature>
<feature type="disulfide bond" evidence="5">
    <location>
        <begin position="291"/>
        <end position="301"/>
    </location>
</feature>
<reference evidence="7 8" key="1">
    <citation type="journal article" date="2017" name="PLoS Biol.">
        <title>The sea cucumber genome provides insights into morphological evolution and visceral regeneration.</title>
        <authorList>
            <person name="Zhang X."/>
            <person name="Sun L."/>
            <person name="Yuan J."/>
            <person name="Sun Y."/>
            <person name="Gao Y."/>
            <person name="Zhang L."/>
            <person name="Li S."/>
            <person name="Dai H."/>
            <person name="Hamel J.F."/>
            <person name="Liu C."/>
            <person name="Yu Y."/>
            <person name="Liu S."/>
            <person name="Lin W."/>
            <person name="Guo K."/>
            <person name="Jin S."/>
            <person name="Xu P."/>
            <person name="Storey K.B."/>
            <person name="Huan P."/>
            <person name="Zhang T."/>
            <person name="Zhou Y."/>
            <person name="Zhang J."/>
            <person name="Lin C."/>
            <person name="Li X."/>
            <person name="Xing L."/>
            <person name="Huo D."/>
            <person name="Sun M."/>
            <person name="Wang L."/>
            <person name="Mercier A."/>
            <person name="Li F."/>
            <person name="Yang H."/>
            <person name="Xiang J."/>
        </authorList>
    </citation>
    <scope>NUCLEOTIDE SEQUENCE [LARGE SCALE GENOMIC DNA]</scope>
    <source>
        <strain evidence="7">Shaxun</strain>
        <tissue evidence="7">Muscle</tissue>
    </source>
</reference>
<dbReference type="FunFam" id="3.10.250.10:FF:000006">
    <property type="entry name" value="neurotrypsin isoform X2"/>
    <property type="match status" value="1"/>
</dbReference>
<keyword evidence="3 5" id="KW-1015">Disulfide bond</keyword>
<dbReference type="InterPro" id="IPR001190">
    <property type="entry name" value="SRCR"/>
</dbReference>
<sequence length="354" mass="38171">MPSNKNGDIRLVDGEEQTEGRVEVYQSGVWGTVCDDGWTIQEADVVCYQLGFGPAAASLTKAHFGKGTGPVLMDDLQCSGQEERLTDCVFRGVGHNCGHNEDASVICTNVSDGEIRLVGGESQYEGTLEIYLNGQWVRVCIPRWTPENAKVVCRQLGYENVTQYLSYSLFGHDDLPVLLYKVLCTGAEARLKDCRYTVASNCHAGASGSVGLICDTPASGSVRLLGGTGPHEGRVEVLVDDEWGAVCDDEWDLNDAHVVCRQLGFPGALSAVSKAHFGMSQDPVNLDDVDCNGDESNLLECVHTARDKENCHFNEGAGVVCQAKSSFITKGSTKILKIYSCLISSIISCQTAVK</sequence>
<feature type="disulfide bond" evidence="5">
    <location>
        <begin position="184"/>
        <end position="194"/>
    </location>
</feature>
<feature type="domain" description="SRCR" evidence="6">
    <location>
        <begin position="9"/>
        <end position="108"/>
    </location>
</feature>
<protein>
    <submittedName>
        <fullName evidence="7">Putative deleted in malignant brain tumors 1 protein</fullName>
    </submittedName>
</protein>
<evidence type="ECO:0000256" key="2">
    <source>
        <dbReference type="ARBA" id="ARBA00022737"/>
    </source>
</evidence>
<evidence type="ECO:0000313" key="8">
    <source>
        <dbReference type="Proteomes" id="UP000230750"/>
    </source>
</evidence>
<keyword evidence="1" id="KW-0732">Signal</keyword>
<organism evidence="7 8">
    <name type="scientific">Stichopus japonicus</name>
    <name type="common">Sea cucumber</name>
    <dbReference type="NCBI Taxonomy" id="307972"/>
    <lineage>
        <taxon>Eukaryota</taxon>
        <taxon>Metazoa</taxon>
        <taxon>Echinodermata</taxon>
        <taxon>Eleutherozoa</taxon>
        <taxon>Echinozoa</taxon>
        <taxon>Holothuroidea</taxon>
        <taxon>Aspidochirotacea</taxon>
        <taxon>Aspidochirotida</taxon>
        <taxon>Stichopodidae</taxon>
        <taxon>Apostichopus</taxon>
    </lineage>
</organism>
<dbReference type="PRINTS" id="PR00258">
    <property type="entry name" value="SPERACTRCPTR"/>
</dbReference>
<evidence type="ECO:0000256" key="3">
    <source>
        <dbReference type="ARBA" id="ARBA00023157"/>
    </source>
</evidence>
<evidence type="ECO:0000256" key="5">
    <source>
        <dbReference type="PROSITE-ProRule" id="PRU00196"/>
    </source>
</evidence>
<dbReference type="EMBL" id="MRZV01000566">
    <property type="protein sequence ID" value="PIK47664.1"/>
    <property type="molecule type" value="Genomic_DNA"/>
</dbReference>
<keyword evidence="8" id="KW-1185">Reference proteome</keyword>
<feature type="disulfide bond" evidence="5">
    <location>
        <begin position="260"/>
        <end position="321"/>
    </location>
</feature>
<accession>A0A2G8KI41</accession>
<dbReference type="PROSITE" id="PS50287">
    <property type="entry name" value="SRCR_2"/>
    <property type="match status" value="3"/>
</dbReference>
<keyword evidence="2" id="KW-0677">Repeat</keyword>
<dbReference type="PANTHER" id="PTHR19331">
    <property type="entry name" value="SCAVENGER RECEPTOR DOMAIN-CONTAINING"/>
    <property type="match status" value="1"/>
</dbReference>
<dbReference type="SUPFAM" id="SSF56487">
    <property type="entry name" value="SRCR-like"/>
    <property type="match status" value="3"/>
</dbReference>
<proteinExistence type="predicted"/>
<dbReference type="FunFam" id="3.10.250.10:FF:000001">
    <property type="entry name" value="Lysyl oxidase 4 isoform X1"/>
    <property type="match status" value="1"/>
</dbReference>
<dbReference type="PANTHER" id="PTHR19331:SF465">
    <property type="entry name" value="EGG PEPTIDE SPERACT RECEPTOR"/>
    <property type="match status" value="1"/>
</dbReference>
<keyword evidence="4" id="KW-0325">Glycoprotein</keyword>
<evidence type="ECO:0000313" key="7">
    <source>
        <dbReference type="EMBL" id="PIK47664.1"/>
    </source>
</evidence>
<evidence type="ECO:0000256" key="1">
    <source>
        <dbReference type="ARBA" id="ARBA00022729"/>
    </source>
</evidence>
<dbReference type="Gene3D" id="3.10.250.10">
    <property type="entry name" value="SRCR-like domain"/>
    <property type="match status" value="3"/>
</dbReference>
<dbReference type="OrthoDB" id="536948at2759"/>